<dbReference type="SMART" id="SM00062">
    <property type="entry name" value="PBPb"/>
    <property type="match status" value="1"/>
</dbReference>
<keyword evidence="1 2" id="KW-0732">Signal</keyword>
<dbReference type="AlphaFoldDB" id="A0A916TJT5"/>
<dbReference type="EMBL" id="BMFA01000006">
    <property type="protein sequence ID" value="GGB49772.1"/>
    <property type="molecule type" value="Genomic_DNA"/>
</dbReference>
<evidence type="ECO:0000256" key="2">
    <source>
        <dbReference type="SAM" id="SignalP"/>
    </source>
</evidence>
<dbReference type="Proteomes" id="UP000605148">
    <property type="component" value="Unassembled WGS sequence"/>
</dbReference>
<sequence>MTLLKIGVLAAALLLPASEAVKAAVCDAPVRVRVSADYAPFSFADAKGRITGMDVEFLRKIFAKIGCEYQLIPMPFKRSITELAEGRIDMMPFMSITYQRQQFARFSAAYRNETVGLVMRTEDVDRYAIDSLQDIIDLGLILGHELGTYRGELFEQFLETDHADSHVFFVGSTAEGIRMLSVGRIDAYVEVPRSGLVVAEELGLADGLAPHRFILFSEPVHFMFSQRTVSGDLIRAVNAAIQDLTKTDDYQNTFGPMALTSQTQDAVN</sequence>
<dbReference type="PANTHER" id="PTHR35936">
    <property type="entry name" value="MEMBRANE-BOUND LYTIC MUREIN TRANSGLYCOSYLASE F"/>
    <property type="match status" value="1"/>
</dbReference>
<keyword evidence="5" id="KW-1185">Reference proteome</keyword>
<name>A0A916TJT5_9HYPH</name>
<feature type="domain" description="Solute-binding protein family 3/N-terminal" evidence="3">
    <location>
        <begin position="29"/>
        <end position="257"/>
    </location>
</feature>
<dbReference type="SUPFAM" id="SSF53850">
    <property type="entry name" value="Periplasmic binding protein-like II"/>
    <property type="match status" value="1"/>
</dbReference>
<evidence type="ECO:0000313" key="5">
    <source>
        <dbReference type="Proteomes" id="UP000605148"/>
    </source>
</evidence>
<dbReference type="InterPro" id="IPR001638">
    <property type="entry name" value="Solute-binding_3/MltF_N"/>
</dbReference>
<feature type="chain" id="PRO_5037433576" description="Solute-binding protein family 3/N-terminal domain-containing protein" evidence="2">
    <location>
        <begin position="24"/>
        <end position="268"/>
    </location>
</feature>
<organism evidence="4 5">
    <name type="scientific">Roseibium aquae</name>
    <dbReference type="NCBI Taxonomy" id="1323746"/>
    <lineage>
        <taxon>Bacteria</taxon>
        <taxon>Pseudomonadati</taxon>
        <taxon>Pseudomonadota</taxon>
        <taxon>Alphaproteobacteria</taxon>
        <taxon>Hyphomicrobiales</taxon>
        <taxon>Stappiaceae</taxon>
        <taxon>Roseibium</taxon>
    </lineage>
</organism>
<proteinExistence type="predicted"/>
<protein>
    <recommendedName>
        <fullName evidence="3">Solute-binding protein family 3/N-terminal domain-containing protein</fullName>
    </recommendedName>
</protein>
<evidence type="ECO:0000313" key="4">
    <source>
        <dbReference type="EMBL" id="GGB49772.1"/>
    </source>
</evidence>
<evidence type="ECO:0000256" key="1">
    <source>
        <dbReference type="ARBA" id="ARBA00022729"/>
    </source>
</evidence>
<dbReference type="Gene3D" id="3.40.190.10">
    <property type="entry name" value="Periplasmic binding protein-like II"/>
    <property type="match status" value="2"/>
</dbReference>
<reference evidence="4" key="2">
    <citation type="submission" date="2020-09" db="EMBL/GenBank/DDBJ databases">
        <authorList>
            <person name="Sun Q."/>
            <person name="Zhou Y."/>
        </authorList>
    </citation>
    <scope>NUCLEOTIDE SEQUENCE</scope>
    <source>
        <strain evidence="4">CGMCC 1.12426</strain>
    </source>
</reference>
<dbReference type="Pfam" id="PF00497">
    <property type="entry name" value="SBP_bac_3"/>
    <property type="match status" value="1"/>
</dbReference>
<dbReference type="PANTHER" id="PTHR35936:SF38">
    <property type="entry name" value="GLUTAMINE-BINDING PERIPLASMIC PROTEIN"/>
    <property type="match status" value="1"/>
</dbReference>
<dbReference type="OrthoDB" id="6193186at2"/>
<comment type="caution">
    <text evidence="4">The sequence shown here is derived from an EMBL/GenBank/DDBJ whole genome shotgun (WGS) entry which is preliminary data.</text>
</comment>
<evidence type="ECO:0000259" key="3">
    <source>
        <dbReference type="SMART" id="SM00062"/>
    </source>
</evidence>
<accession>A0A916TJT5</accession>
<reference evidence="4" key="1">
    <citation type="journal article" date="2014" name="Int. J. Syst. Evol. Microbiol.">
        <title>Complete genome sequence of Corynebacterium casei LMG S-19264T (=DSM 44701T), isolated from a smear-ripened cheese.</title>
        <authorList>
            <consortium name="US DOE Joint Genome Institute (JGI-PGF)"/>
            <person name="Walter F."/>
            <person name="Albersmeier A."/>
            <person name="Kalinowski J."/>
            <person name="Ruckert C."/>
        </authorList>
    </citation>
    <scope>NUCLEOTIDE SEQUENCE</scope>
    <source>
        <strain evidence="4">CGMCC 1.12426</strain>
    </source>
</reference>
<gene>
    <name evidence="4" type="ORF">GCM10011316_22360</name>
</gene>
<feature type="signal peptide" evidence="2">
    <location>
        <begin position="1"/>
        <end position="23"/>
    </location>
</feature>
<dbReference type="RefSeq" id="WP_150496281.1">
    <property type="nucleotide sequence ID" value="NZ_BMFA01000006.1"/>
</dbReference>